<organism evidence="1 2">
    <name type="scientific">Ricinus communis</name>
    <name type="common">Castor bean</name>
    <dbReference type="NCBI Taxonomy" id="3988"/>
    <lineage>
        <taxon>Eukaryota</taxon>
        <taxon>Viridiplantae</taxon>
        <taxon>Streptophyta</taxon>
        <taxon>Embryophyta</taxon>
        <taxon>Tracheophyta</taxon>
        <taxon>Spermatophyta</taxon>
        <taxon>Magnoliopsida</taxon>
        <taxon>eudicotyledons</taxon>
        <taxon>Gunneridae</taxon>
        <taxon>Pentapetalae</taxon>
        <taxon>rosids</taxon>
        <taxon>fabids</taxon>
        <taxon>Malpighiales</taxon>
        <taxon>Euphorbiaceae</taxon>
        <taxon>Acalyphoideae</taxon>
        <taxon>Acalypheae</taxon>
        <taxon>Ricinus</taxon>
    </lineage>
</organism>
<reference evidence="2" key="1">
    <citation type="journal article" date="2010" name="Nat. Biotechnol.">
        <title>Draft genome sequence of the oilseed species Ricinus communis.</title>
        <authorList>
            <person name="Chan A.P."/>
            <person name="Crabtree J."/>
            <person name="Zhao Q."/>
            <person name="Lorenzi H."/>
            <person name="Orvis J."/>
            <person name="Puiu D."/>
            <person name="Melake-Berhan A."/>
            <person name="Jones K.M."/>
            <person name="Redman J."/>
            <person name="Chen G."/>
            <person name="Cahoon E.B."/>
            <person name="Gedil M."/>
            <person name="Stanke M."/>
            <person name="Haas B.J."/>
            <person name="Wortman J.R."/>
            <person name="Fraser-Liggett C.M."/>
            <person name="Ravel J."/>
            <person name="Rabinowicz P.D."/>
        </authorList>
    </citation>
    <scope>NUCLEOTIDE SEQUENCE [LARGE SCALE GENOMIC DNA]</scope>
    <source>
        <strain evidence="2">cv. Hale</strain>
    </source>
</reference>
<dbReference type="GO" id="GO:0006302">
    <property type="term" value="P:double-strand break repair"/>
    <property type="evidence" value="ECO:0000318"/>
    <property type="project" value="GO_Central"/>
</dbReference>
<dbReference type="GO" id="GO:0070260">
    <property type="term" value="F:5'-tyrosyl-DNA phosphodiesterase activity"/>
    <property type="evidence" value="ECO:0000318"/>
    <property type="project" value="GO_Central"/>
</dbReference>
<dbReference type="GO" id="GO:0003697">
    <property type="term" value="F:single-stranded DNA binding"/>
    <property type="evidence" value="ECO:0000318"/>
    <property type="project" value="GO_Central"/>
</dbReference>
<dbReference type="Proteomes" id="UP000008311">
    <property type="component" value="Unassembled WGS sequence"/>
</dbReference>
<dbReference type="AlphaFoldDB" id="B9TMH6"/>
<dbReference type="EMBL" id="EQ989190">
    <property type="protein sequence ID" value="EEF22938.1"/>
    <property type="molecule type" value="Genomic_DNA"/>
</dbReference>
<name>B9TMH6_RICCO</name>
<gene>
    <name evidence="1" type="ORF">RCOM_2018770</name>
</gene>
<keyword evidence="2" id="KW-1185">Reference proteome</keyword>
<evidence type="ECO:0000313" key="2">
    <source>
        <dbReference type="Proteomes" id="UP000008311"/>
    </source>
</evidence>
<accession>B9TMH6</accession>
<protein>
    <recommendedName>
        <fullName evidence="3">Endonuclease/exonuclease/phosphatase domain-containing protein</fullName>
    </recommendedName>
</protein>
<dbReference type="Gene3D" id="3.60.10.10">
    <property type="entry name" value="Endonuclease/exonuclease/phosphatase"/>
    <property type="match status" value="1"/>
</dbReference>
<dbReference type="InterPro" id="IPR036691">
    <property type="entry name" value="Endo/exonu/phosph_ase_sf"/>
</dbReference>
<dbReference type="InParanoid" id="B9TMH6"/>
<proteinExistence type="predicted"/>
<evidence type="ECO:0000313" key="1">
    <source>
        <dbReference type="EMBL" id="EEF22938.1"/>
    </source>
</evidence>
<dbReference type="GO" id="GO:0016605">
    <property type="term" value="C:PML body"/>
    <property type="evidence" value="ECO:0000318"/>
    <property type="project" value="GO_Central"/>
</dbReference>
<sequence>MAPTFAFLESRNAHIITLNEVGKQFYAGLLSQKWVQERYWVAALGDATLTPGNLILSKLPIRKCIAHELKFSHKIVNIVELVLPGTKHSVWLGTGHLKAGPAALFHRYRHGQVLEMTRQLGLQSPTPNYLIMGDLNIRDSEKEEIPELDVYTDLWTTLHPNE</sequence>
<evidence type="ECO:0008006" key="3">
    <source>
        <dbReference type="Google" id="ProtNLM"/>
    </source>
</evidence>
<dbReference type="GO" id="GO:0005737">
    <property type="term" value="C:cytoplasm"/>
    <property type="evidence" value="ECO:0000318"/>
    <property type="project" value="GO_Central"/>
</dbReference>
<dbReference type="SUPFAM" id="SSF56219">
    <property type="entry name" value="DNase I-like"/>
    <property type="match status" value="1"/>
</dbReference>
<feature type="non-terminal residue" evidence="1">
    <location>
        <position position="162"/>
    </location>
</feature>
<dbReference type="eggNOG" id="ENOG502SH1T">
    <property type="taxonomic scope" value="Eukaryota"/>
</dbReference>